<dbReference type="Pfam" id="PF05258">
    <property type="entry name" value="DciA"/>
    <property type="match status" value="1"/>
</dbReference>
<dbReference type="Proteomes" id="UP000484164">
    <property type="component" value="Unassembled WGS sequence"/>
</dbReference>
<organism evidence="1 2">
    <name type="scientific">Phaeocystidibacter marisrubri</name>
    <dbReference type="NCBI Taxonomy" id="1577780"/>
    <lineage>
        <taxon>Bacteria</taxon>
        <taxon>Pseudomonadati</taxon>
        <taxon>Bacteroidota</taxon>
        <taxon>Flavobacteriia</taxon>
        <taxon>Flavobacteriales</taxon>
        <taxon>Phaeocystidibacteraceae</taxon>
        <taxon>Phaeocystidibacter</taxon>
    </lineage>
</organism>
<keyword evidence="2" id="KW-1185">Reference proteome</keyword>
<proteinExistence type="predicted"/>
<accession>A0A6L3ZIS9</accession>
<protein>
    <submittedName>
        <fullName evidence="1">DUF721 domain-containing protein</fullName>
    </submittedName>
</protein>
<dbReference type="InterPro" id="IPR007922">
    <property type="entry name" value="DciA-like"/>
</dbReference>
<dbReference type="OrthoDB" id="9804942at2"/>
<comment type="caution">
    <text evidence="1">The sequence shown here is derived from an EMBL/GenBank/DDBJ whole genome shotgun (WGS) entry which is preliminary data.</text>
</comment>
<reference evidence="1 2" key="1">
    <citation type="submission" date="2019-10" db="EMBL/GenBank/DDBJ databases">
        <title>Genome sequence of Phaeocystidibacter marisrubri JCM30614 (type strain).</title>
        <authorList>
            <person name="Bowman J.P."/>
        </authorList>
    </citation>
    <scope>NUCLEOTIDE SEQUENCE [LARGE SCALE GENOMIC DNA]</scope>
    <source>
        <strain evidence="1 2">JCM 30614</strain>
    </source>
</reference>
<gene>
    <name evidence="1" type="ORF">F8C82_03750</name>
</gene>
<dbReference type="EMBL" id="WBVQ01000001">
    <property type="protein sequence ID" value="KAB2817523.1"/>
    <property type="molecule type" value="Genomic_DNA"/>
</dbReference>
<name>A0A6L3ZIS9_9FLAO</name>
<dbReference type="PANTHER" id="PTHR36456">
    <property type="entry name" value="UPF0232 PROTEIN SCO3875"/>
    <property type="match status" value="1"/>
</dbReference>
<evidence type="ECO:0000313" key="1">
    <source>
        <dbReference type="EMBL" id="KAB2817523.1"/>
    </source>
</evidence>
<evidence type="ECO:0000313" key="2">
    <source>
        <dbReference type="Proteomes" id="UP000484164"/>
    </source>
</evidence>
<dbReference type="AlphaFoldDB" id="A0A6L3ZIS9"/>
<dbReference type="PANTHER" id="PTHR36456:SF1">
    <property type="entry name" value="UPF0232 PROTEIN SCO3875"/>
    <property type="match status" value="1"/>
</dbReference>
<sequence>MRSVKKSNEQSLGDAIRSFLKQHELTGKLAEAEVVAAWSKVLGPAIDRRTVSIRLDKTGRIYVELTSASLRNELSMQRTRLAEALNETIGREIVKDIILV</sequence>